<dbReference type="Proteomes" id="UP000002899">
    <property type="component" value="Chromosome III"/>
</dbReference>
<reference evidence="1 2" key="1">
    <citation type="journal article" date="2012" name="Nucleic Acids Res.">
        <title>Sequencing of the smallest Apicomplexan genome from the human pathogen Babesia microti.</title>
        <authorList>
            <person name="Cornillot E."/>
            <person name="Hadj-Kaddour K."/>
            <person name="Dassouli A."/>
            <person name="Noel B."/>
            <person name="Ranwez V."/>
            <person name="Vacherie B."/>
            <person name="Augagneur Y."/>
            <person name="Bres V."/>
            <person name="Duclos A."/>
            <person name="Randazzo S."/>
            <person name="Carcy B."/>
            <person name="Debierre-Grockiego F."/>
            <person name="Delbecq S."/>
            <person name="Moubri-Menage K."/>
            <person name="Shams-Eldin H."/>
            <person name="Usmani-Brown S."/>
            <person name="Bringaud F."/>
            <person name="Wincker P."/>
            <person name="Vivares C.P."/>
            <person name="Schwarz R.T."/>
            <person name="Schetters T.P."/>
            <person name="Krause P.J."/>
            <person name="Gorenflot A."/>
            <person name="Berry V."/>
            <person name="Barbe V."/>
            <person name="Ben Mamoun C."/>
        </authorList>
    </citation>
    <scope>NUCLEOTIDE SEQUENCE [LARGE SCALE GENOMIC DNA]</scope>
    <source>
        <strain evidence="1 2">RI</strain>
    </source>
</reference>
<dbReference type="EMBL" id="LN871598">
    <property type="protein sequence ID" value="CTQ41159.1"/>
    <property type="molecule type" value="Genomic_DNA"/>
</dbReference>
<dbReference type="GeneID" id="24425201"/>
<name>A0A0K3AN56_BABMR</name>
<evidence type="ECO:0000313" key="2">
    <source>
        <dbReference type="Proteomes" id="UP000002899"/>
    </source>
</evidence>
<evidence type="ECO:0000313" key="1">
    <source>
        <dbReference type="EMBL" id="CTQ41159.1"/>
    </source>
</evidence>
<dbReference type="AlphaFoldDB" id="A0A0K3AN56"/>
<proteinExistence type="predicted"/>
<dbReference type="VEuPathDB" id="PiroplasmaDB:BMR1_03g02795"/>
<keyword evidence="2" id="KW-1185">Reference proteome</keyword>
<dbReference type="RefSeq" id="XP_012649170.1">
    <property type="nucleotide sequence ID" value="XM_012793716.1"/>
</dbReference>
<organism evidence="1 2">
    <name type="scientific">Babesia microti (strain RI)</name>
    <dbReference type="NCBI Taxonomy" id="1133968"/>
    <lineage>
        <taxon>Eukaryota</taxon>
        <taxon>Sar</taxon>
        <taxon>Alveolata</taxon>
        <taxon>Apicomplexa</taxon>
        <taxon>Aconoidasida</taxon>
        <taxon>Piroplasmida</taxon>
        <taxon>Babesiidae</taxon>
        <taxon>Babesia</taxon>
    </lineage>
</organism>
<protein>
    <submittedName>
        <fullName evidence="1">Uncharacterized protein</fullName>
    </submittedName>
</protein>
<accession>A0A0K3AN56</accession>
<dbReference type="KEGG" id="bmic:BMR1_03g02795"/>
<reference evidence="1 2" key="3">
    <citation type="journal article" date="2016" name="Sci. Rep.">
        <title>Genome-wide diversity and gene expression profiling of Babesia microti isolates identify polymorphic genes that mediate host-pathogen interactions.</title>
        <authorList>
            <person name="Silva J.C."/>
            <person name="Cornillot E."/>
            <person name="McCracken C."/>
            <person name="Usmani-Brown S."/>
            <person name="Dwivedi A."/>
            <person name="Ifeonu O.O."/>
            <person name="Crabtree J."/>
            <person name="Gotia H.T."/>
            <person name="Virji A.Z."/>
            <person name="Reynes C."/>
            <person name="Colinge J."/>
            <person name="Kumar V."/>
            <person name="Lawres L."/>
            <person name="Pazzi J.E."/>
            <person name="Pablo J.V."/>
            <person name="Hung C."/>
            <person name="Brancato J."/>
            <person name="Kumari P."/>
            <person name="Orvis J."/>
            <person name="Tretina K."/>
            <person name="Chibucos M."/>
            <person name="Ott S."/>
            <person name="Sadzewicz L."/>
            <person name="Sengamalay N."/>
            <person name="Shetty A.C."/>
            <person name="Su Q."/>
            <person name="Tallon L."/>
            <person name="Fraser C.M."/>
            <person name="Frutos R."/>
            <person name="Molina D.M."/>
            <person name="Krause P.J."/>
            <person name="Ben Mamoun C."/>
        </authorList>
    </citation>
    <scope>NUCLEOTIDE SEQUENCE [LARGE SCALE GENOMIC DNA]</scope>
    <source>
        <strain evidence="1 2">RI</strain>
    </source>
</reference>
<reference evidence="1 2" key="2">
    <citation type="journal article" date="2013" name="PLoS ONE">
        <title>Whole genome mapping and re-organization of the nuclear and mitochondrial genomes of Babesia microti isolates.</title>
        <authorList>
            <person name="Cornillot E."/>
            <person name="Dassouli A."/>
            <person name="Garg A."/>
            <person name="Pachikara N."/>
            <person name="Randazzo S."/>
            <person name="Depoix D."/>
            <person name="Carcy B."/>
            <person name="Delbecq S."/>
            <person name="Frutos R."/>
            <person name="Silva J.C."/>
            <person name="Sutton R."/>
            <person name="Krause P.J."/>
            <person name="Mamoun C.B."/>
        </authorList>
    </citation>
    <scope>NUCLEOTIDE SEQUENCE [LARGE SCALE GENOMIC DNA]</scope>
    <source>
        <strain evidence="1 2">RI</strain>
    </source>
</reference>
<sequence>MDIKNRYYLGEFSTDATCISIYPKNVPLNDGMAVDGNVSSLAKAFSGDTVLYDAASVNGAYDKYYGYSHSSLGKDRLDAECVTSDINLNEYKQEYQSNYPANNCGNYTSYQDEYAEAGKDLHGCLDYAYLQQRTCYIGPGNLDTHFDYMNPVLPVKRGESDVNESKLQGKGMKRGMNYIYNKNLTTTAQKFKAKREKSHTMVTRMSIRRQVKSMDNIDLQTRLLDSMDLADPQPSTPSVVDEGVSLGHESRQEMANAVLEITPKIELQQEYDVTPLQGIAYYINSYTIHVFGMKKYRPNCKNLTCVIFSVPKEAITRRKITIKYLLNYHQSLLPTILLLESLKTYETFLTFCKDADLARTPHKIFSKIILKLGKSSSSDADNGDATQGTGRKFKRSWKPDSITTLNATKSLTQPRSKPLGKWAGFFCGDYKARSAAHSSYVEGLYLVDIDDIAVELEGFEHQFKWEIDLLWERGEIARDERDEWYRLGGLDHECMAYHKMVQERYEKNMEFYGHPYTQLDAPDNHVIEKFNVINPPPNFTPLPPFIEPKLKYPRPESHRGIITSYVKEQDQDFSFKLSLHFPHEFINPQL</sequence>
<gene>
    <name evidence="1" type="ORF">BMR1_03g02795</name>
</gene>